<evidence type="ECO:0000313" key="2">
    <source>
        <dbReference type="EMBL" id="XCG65418.1"/>
    </source>
</evidence>
<accession>A0AAU8DTY9</accession>
<reference evidence="2" key="1">
    <citation type="submission" date="2024-05" db="EMBL/GenBank/DDBJ databases">
        <authorList>
            <person name="Cai S.Y."/>
            <person name="Jin L.M."/>
            <person name="Li H.R."/>
        </authorList>
    </citation>
    <scope>NUCLEOTIDE SEQUENCE</scope>
    <source>
        <strain evidence="2">A5-74</strain>
    </source>
</reference>
<sequence>MGWFARRKKSSQSTSERRQSTDALTEWLLAHRGVEAYVEPKTAFTENTVVLIAHDGEFIRRRTPSPEAAKQFARKHGIPIYDATVVGYPQRMRDFSRRQTILRQRQERGEAVGD</sequence>
<organism evidence="2">
    <name type="scientific">Nakamurella sp. A5-74</name>
    <dbReference type="NCBI Taxonomy" id="3158264"/>
    <lineage>
        <taxon>Bacteria</taxon>
        <taxon>Bacillati</taxon>
        <taxon>Actinomycetota</taxon>
        <taxon>Actinomycetes</taxon>
        <taxon>Nakamurellales</taxon>
        <taxon>Nakamurellaceae</taxon>
        <taxon>Nakamurella</taxon>
    </lineage>
</organism>
<protein>
    <submittedName>
        <fullName evidence="2">Oxidoreductase</fullName>
    </submittedName>
</protein>
<gene>
    <name evidence="2" type="ORF">ABLG96_09130</name>
</gene>
<dbReference type="AlphaFoldDB" id="A0AAU8DTY9"/>
<feature type="compositionally biased region" description="Basic residues" evidence="1">
    <location>
        <begin position="1"/>
        <end position="10"/>
    </location>
</feature>
<evidence type="ECO:0000256" key="1">
    <source>
        <dbReference type="SAM" id="MobiDB-lite"/>
    </source>
</evidence>
<proteinExistence type="predicted"/>
<dbReference type="EMBL" id="CP159218">
    <property type="protein sequence ID" value="XCG65418.1"/>
    <property type="molecule type" value="Genomic_DNA"/>
</dbReference>
<dbReference type="RefSeq" id="WP_353651023.1">
    <property type="nucleotide sequence ID" value="NZ_CP159218.1"/>
</dbReference>
<name>A0AAU8DTY9_9ACTN</name>
<feature type="region of interest" description="Disordered" evidence="1">
    <location>
        <begin position="1"/>
        <end position="21"/>
    </location>
</feature>